<dbReference type="PROSITE" id="PS50234">
    <property type="entry name" value="VWFA"/>
    <property type="match status" value="1"/>
</dbReference>
<dbReference type="SMART" id="SM00327">
    <property type="entry name" value="VWA"/>
    <property type="match status" value="1"/>
</dbReference>
<gene>
    <name evidence="3" type="ORF">B0T24DRAFT_633663</name>
</gene>
<feature type="domain" description="VWFA" evidence="2">
    <location>
        <begin position="98"/>
        <end position="271"/>
    </location>
</feature>
<sequence>MPDGSNIKSIQSPSHPISVTIGNTSTGAAQGAAMSLQKASASFSLGTVELDKDFVLQIVATNTANPVAVLETHPTIPNQRALMATLVPKFSLPASRPEMVFLCDRSGSMGDGKRIPNLQAALRVFLKSLPLGVKFNICSFGSRHEFLFKKGSRSYDASSLDEAIRYVDRFAADFGGTEMYRPMEDIFKKRYADMELELFLLTDGEIWDQTSLYEMMNKYISVSKGAIRVFPLGIGSAVSHSLIEGVARAGNGFAQTVGDDEKMNNKVVRMLKASLTPHVKDYVLEVKYGREPARTAEDNSDDDFEIIEKVMDALAIDVPESQTGGAEPQAGAVPNKPISLFDTSADTDAEMTDASLDSSAGGKYSHVPPVSEPKFLQAPFNIPPLFPFSRTSVYLLLSPETTQRTPKSVILRGTSIHGPLELEIPVTVLAEKGQTIHQLAAKKAVLELEEGRGWIYQAKDAKDPNGKLLKDKFQGRFSDMVEREAVRLGVTFQVGGKWCSFVAVENGKERESAQETTPAQVPDKDKKTRKGGGDTRALSISPEPPTGMHAVAMGAISSQVSPQLSHISSPRARMVPGMVSSPARRSVAALGGGQQMMQQQQQQSGAMSFGAAPVVGRQMMAMQMMSQPQSMMSAAPPPPPQPAPAPMSKRKLAKLPSFMSKKRTTSVDEEYDQDDVMVLANHEITTPESATEGGKEEQTLEALVALQTFTGAWDWNSKLLKTLGLVEKDVKAKAKSAGLYPRPDLLATALVLAYLQARLAGQQDEWEMLADKARDWMQGELASLGALSAEEYMEKVKGLF</sequence>
<feature type="region of interest" description="Disordered" evidence="1">
    <location>
        <begin position="506"/>
        <end position="545"/>
    </location>
</feature>
<dbReference type="Gene3D" id="3.40.50.410">
    <property type="entry name" value="von Willebrand factor, type A domain"/>
    <property type="match status" value="1"/>
</dbReference>
<dbReference type="Proteomes" id="UP001287356">
    <property type="component" value="Unassembled WGS sequence"/>
</dbReference>
<keyword evidence="4" id="KW-1185">Reference proteome</keyword>
<name>A0AAE0N1L8_9PEZI</name>
<dbReference type="InterPro" id="IPR002035">
    <property type="entry name" value="VWF_A"/>
</dbReference>
<dbReference type="InterPro" id="IPR036465">
    <property type="entry name" value="vWFA_dom_sf"/>
</dbReference>
<dbReference type="PANTHER" id="PTHR45737">
    <property type="entry name" value="VON WILLEBRAND FACTOR A DOMAIN-CONTAINING PROTEIN 5A"/>
    <property type="match status" value="1"/>
</dbReference>
<dbReference type="AlphaFoldDB" id="A0AAE0N1L8"/>
<dbReference type="Pfam" id="PF13768">
    <property type="entry name" value="VWA_3"/>
    <property type="match status" value="1"/>
</dbReference>
<reference evidence="3" key="2">
    <citation type="submission" date="2023-06" db="EMBL/GenBank/DDBJ databases">
        <authorList>
            <consortium name="Lawrence Berkeley National Laboratory"/>
            <person name="Haridas S."/>
            <person name="Hensen N."/>
            <person name="Bonometti L."/>
            <person name="Westerberg I."/>
            <person name="Brannstrom I.O."/>
            <person name="Guillou S."/>
            <person name="Cros-Aarteil S."/>
            <person name="Calhoun S."/>
            <person name="Kuo A."/>
            <person name="Mondo S."/>
            <person name="Pangilinan J."/>
            <person name="Riley R."/>
            <person name="Labutti K."/>
            <person name="Andreopoulos B."/>
            <person name="Lipzen A."/>
            <person name="Chen C."/>
            <person name="Yanf M."/>
            <person name="Daum C."/>
            <person name="Ng V."/>
            <person name="Clum A."/>
            <person name="Steindorff A."/>
            <person name="Ohm R."/>
            <person name="Martin F."/>
            <person name="Silar P."/>
            <person name="Natvig D."/>
            <person name="Lalanne C."/>
            <person name="Gautier V."/>
            <person name="Ament-Velasquez S.L."/>
            <person name="Kruys A."/>
            <person name="Hutchinson M.I."/>
            <person name="Powell A.J."/>
            <person name="Barry K."/>
            <person name="Miller A.N."/>
            <person name="Grigoriev I.V."/>
            <person name="Debuchy R."/>
            <person name="Gladieux P."/>
            <person name="Thoren M.H."/>
            <person name="Johannesson H."/>
        </authorList>
    </citation>
    <scope>NUCLEOTIDE SEQUENCE</scope>
    <source>
        <strain evidence="3">CBS 958.72</strain>
    </source>
</reference>
<dbReference type="PANTHER" id="PTHR45737:SF6">
    <property type="entry name" value="VON WILLEBRAND FACTOR A DOMAIN-CONTAINING PROTEIN 5A"/>
    <property type="match status" value="1"/>
</dbReference>
<evidence type="ECO:0000259" key="2">
    <source>
        <dbReference type="PROSITE" id="PS50234"/>
    </source>
</evidence>
<accession>A0AAE0N1L8</accession>
<feature type="region of interest" description="Disordered" evidence="1">
    <location>
        <begin position="1"/>
        <end position="23"/>
    </location>
</feature>
<evidence type="ECO:0000256" key="1">
    <source>
        <dbReference type="SAM" id="MobiDB-lite"/>
    </source>
</evidence>
<proteinExistence type="predicted"/>
<protein>
    <submittedName>
        <fullName evidence="3">von Willebrand factor type A domain-containing protein</fullName>
    </submittedName>
</protein>
<dbReference type="EMBL" id="JAULSN010000007">
    <property type="protein sequence ID" value="KAK3366793.1"/>
    <property type="molecule type" value="Genomic_DNA"/>
</dbReference>
<evidence type="ECO:0000313" key="4">
    <source>
        <dbReference type="Proteomes" id="UP001287356"/>
    </source>
</evidence>
<comment type="caution">
    <text evidence="3">The sequence shown here is derived from an EMBL/GenBank/DDBJ whole genome shotgun (WGS) entry which is preliminary data.</text>
</comment>
<reference evidence="3" key="1">
    <citation type="journal article" date="2023" name="Mol. Phylogenet. Evol.">
        <title>Genome-scale phylogeny and comparative genomics of the fungal order Sordariales.</title>
        <authorList>
            <person name="Hensen N."/>
            <person name="Bonometti L."/>
            <person name="Westerberg I."/>
            <person name="Brannstrom I.O."/>
            <person name="Guillou S."/>
            <person name="Cros-Aarteil S."/>
            <person name="Calhoun S."/>
            <person name="Haridas S."/>
            <person name="Kuo A."/>
            <person name="Mondo S."/>
            <person name="Pangilinan J."/>
            <person name="Riley R."/>
            <person name="LaButti K."/>
            <person name="Andreopoulos B."/>
            <person name="Lipzen A."/>
            <person name="Chen C."/>
            <person name="Yan M."/>
            <person name="Daum C."/>
            <person name="Ng V."/>
            <person name="Clum A."/>
            <person name="Steindorff A."/>
            <person name="Ohm R.A."/>
            <person name="Martin F."/>
            <person name="Silar P."/>
            <person name="Natvig D.O."/>
            <person name="Lalanne C."/>
            <person name="Gautier V."/>
            <person name="Ament-Velasquez S.L."/>
            <person name="Kruys A."/>
            <person name="Hutchinson M.I."/>
            <person name="Powell A.J."/>
            <person name="Barry K."/>
            <person name="Miller A.N."/>
            <person name="Grigoriev I.V."/>
            <person name="Debuchy R."/>
            <person name="Gladieux P."/>
            <person name="Hiltunen Thoren M."/>
            <person name="Johannesson H."/>
        </authorList>
    </citation>
    <scope>NUCLEOTIDE SEQUENCE</scope>
    <source>
        <strain evidence="3">CBS 958.72</strain>
    </source>
</reference>
<dbReference type="SUPFAM" id="SSF53300">
    <property type="entry name" value="vWA-like"/>
    <property type="match status" value="1"/>
</dbReference>
<evidence type="ECO:0000313" key="3">
    <source>
        <dbReference type="EMBL" id="KAK3366793.1"/>
    </source>
</evidence>
<organism evidence="3 4">
    <name type="scientific">Lasiosphaeria ovina</name>
    <dbReference type="NCBI Taxonomy" id="92902"/>
    <lineage>
        <taxon>Eukaryota</taxon>
        <taxon>Fungi</taxon>
        <taxon>Dikarya</taxon>
        <taxon>Ascomycota</taxon>
        <taxon>Pezizomycotina</taxon>
        <taxon>Sordariomycetes</taxon>
        <taxon>Sordariomycetidae</taxon>
        <taxon>Sordariales</taxon>
        <taxon>Lasiosphaeriaceae</taxon>
        <taxon>Lasiosphaeria</taxon>
    </lineage>
</organism>